<feature type="region of interest" description="Disordered" evidence="2">
    <location>
        <begin position="375"/>
        <end position="395"/>
    </location>
</feature>
<organism evidence="3 4">
    <name type="scientific">Acrobeloides nanus</name>
    <dbReference type="NCBI Taxonomy" id="290746"/>
    <lineage>
        <taxon>Eukaryota</taxon>
        <taxon>Metazoa</taxon>
        <taxon>Ecdysozoa</taxon>
        <taxon>Nematoda</taxon>
        <taxon>Chromadorea</taxon>
        <taxon>Rhabditida</taxon>
        <taxon>Tylenchina</taxon>
        <taxon>Cephalobomorpha</taxon>
        <taxon>Cephaloboidea</taxon>
        <taxon>Cephalobidae</taxon>
        <taxon>Acrobeloides</taxon>
    </lineage>
</organism>
<evidence type="ECO:0000256" key="1">
    <source>
        <dbReference type="ARBA" id="ARBA00005598"/>
    </source>
</evidence>
<dbReference type="SUPFAM" id="SSF53474">
    <property type="entry name" value="alpha/beta-Hydrolases"/>
    <property type="match status" value="2"/>
</dbReference>
<dbReference type="AlphaFoldDB" id="A0A914C6V0"/>
<dbReference type="Proteomes" id="UP000887540">
    <property type="component" value="Unplaced"/>
</dbReference>
<sequence length="405" mass="46053">MFESEETILTAYGHVLVNVYGNKKNYRYPTYDELVLMIEEIVKYYDVKSFVGLGVGAGAHLMLRYAVKNPDKVDGLILINCVETKIGWLEWAQEKVNSSTNLLKALAQDNFNNFFINDTGDLFGTGFCVYNINAPGQELMANEFPTGYRYPTYDELVLMIEEIVKYYDVKSFVGLGVGAGAHLMLRYAVKNPDKVDGLILINCVETKIGWLEWAQEKLNVELLKDFGMTKFTENYLLWHHLGQCLWECPKIELQAFRRYFETRPNTGNVAAFINSYLDRSTIDIQNQEKPFTVPILQIVGDHRSAFVQDARYLHSLLDPKTSELLELFECGSNVLEEKPGKVAEAILFFLQGMGFVSWLNVHDAVKELVKKDEAPIEKKEESKTTDTTNQPTVGDGGFIENILII</sequence>
<reference evidence="4" key="1">
    <citation type="submission" date="2022-11" db="UniProtKB">
        <authorList>
            <consortium name="WormBaseParasite"/>
        </authorList>
    </citation>
    <scope>IDENTIFICATION</scope>
</reference>
<comment type="similarity">
    <text evidence="1">Belongs to the NDRG family.</text>
</comment>
<dbReference type="InterPro" id="IPR004142">
    <property type="entry name" value="NDRG"/>
</dbReference>
<proteinExistence type="inferred from homology"/>
<dbReference type="Gene3D" id="3.40.50.1820">
    <property type="entry name" value="alpha/beta hydrolase"/>
    <property type="match status" value="2"/>
</dbReference>
<evidence type="ECO:0000313" key="3">
    <source>
        <dbReference type="Proteomes" id="UP000887540"/>
    </source>
</evidence>
<protein>
    <submittedName>
        <fullName evidence="4">Protein NDRG3</fullName>
    </submittedName>
</protein>
<keyword evidence="3" id="KW-1185">Reference proteome</keyword>
<name>A0A914C6V0_9BILA</name>
<dbReference type="Pfam" id="PF03096">
    <property type="entry name" value="Ndr"/>
    <property type="match status" value="2"/>
</dbReference>
<dbReference type="PANTHER" id="PTHR11034">
    <property type="entry name" value="N-MYC DOWNSTREAM REGULATED"/>
    <property type="match status" value="1"/>
</dbReference>
<evidence type="ECO:0000313" key="4">
    <source>
        <dbReference type="WBParaSite" id="ACRNAN_Path_447.g1697.t2"/>
    </source>
</evidence>
<dbReference type="InterPro" id="IPR029058">
    <property type="entry name" value="AB_hydrolase_fold"/>
</dbReference>
<evidence type="ECO:0000256" key="2">
    <source>
        <dbReference type="SAM" id="MobiDB-lite"/>
    </source>
</evidence>
<dbReference type="WBParaSite" id="ACRNAN_Path_447.g1697.t2">
    <property type="protein sequence ID" value="ACRNAN_Path_447.g1697.t2"/>
    <property type="gene ID" value="ACRNAN_Path_447.g1697"/>
</dbReference>
<feature type="compositionally biased region" description="Basic and acidic residues" evidence="2">
    <location>
        <begin position="375"/>
        <end position="384"/>
    </location>
</feature>
<accession>A0A914C6V0</accession>